<comment type="caution">
    <text evidence="12">The sequence shown here is derived from an EMBL/GenBank/DDBJ whole genome shotgun (WGS) entry which is preliminary data.</text>
</comment>
<dbReference type="Gene3D" id="3.90.1150.50">
    <property type="entry name" value="Transcription-repair-coupling factor, D7 domain"/>
    <property type="match status" value="1"/>
</dbReference>
<gene>
    <name evidence="9" type="primary">mfd</name>
    <name evidence="12" type="ORF">IV60_GL000858</name>
</gene>
<dbReference type="PANTHER" id="PTHR47964:SF1">
    <property type="entry name" value="ATP-DEPENDENT DNA HELICASE HOMOLOG RECG, CHLOROPLASTIC"/>
    <property type="match status" value="1"/>
</dbReference>
<keyword evidence="8 9" id="KW-0234">DNA repair</keyword>
<keyword evidence="5" id="KW-0347">Helicase</keyword>
<dbReference type="SMART" id="SM00982">
    <property type="entry name" value="TRCF"/>
    <property type="match status" value="1"/>
</dbReference>
<dbReference type="InterPro" id="IPR005118">
    <property type="entry name" value="TRCF_C"/>
</dbReference>
<dbReference type="Gene3D" id="3.40.50.300">
    <property type="entry name" value="P-loop containing nucleotide triphosphate hydrolases"/>
    <property type="match status" value="2"/>
</dbReference>
<dbReference type="InterPro" id="IPR037235">
    <property type="entry name" value="TRCF-like_C_D7"/>
</dbReference>
<name>A0ABR5Q137_9ACTN</name>
<dbReference type="SMART" id="SM00490">
    <property type="entry name" value="HELICc"/>
    <property type="match status" value="1"/>
</dbReference>
<dbReference type="SMART" id="SM00487">
    <property type="entry name" value="DEXDc"/>
    <property type="match status" value="1"/>
</dbReference>
<feature type="domain" description="Helicase C-terminal" evidence="11">
    <location>
        <begin position="812"/>
        <end position="967"/>
    </location>
</feature>
<keyword evidence="3 9" id="KW-0227">DNA damage</keyword>
<dbReference type="SUPFAM" id="SSF141259">
    <property type="entry name" value="CarD-like"/>
    <property type="match status" value="1"/>
</dbReference>
<dbReference type="Proteomes" id="UP000051927">
    <property type="component" value="Unassembled WGS sequence"/>
</dbReference>
<dbReference type="Gene3D" id="3.40.50.11180">
    <property type="match status" value="1"/>
</dbReference>
<dbReference type="SMART" id="SM01058">
    <property type="entry name" value="CarD_TRCF"/>
    <property type="match status" value="1"/>
</dbReference>
<evidence type="ECO:0000256" key="4">
    <source>
        <dbReference type="ARBA" id="ARBA00022801"/>
    </source>
</evidence>
<dbReference type="SUPFAM" id="SSF52540">
    <property type="entry name" value="P-loop containing nucleoside triphosphate hydrolases"/>
    <property type="match status" value="3"/>
</dbReference>
<protein>
    <recommendedName>
        <fullName evidence="9">Transcription-repair-coupling factor</fullName>
        <shortName evidence="9">TRCF</shortName>
        <ecNumber evidence="9">3.6.4.-</ecNumber>
    </recommendedName>
</protein>
<evidence type="ECO:0000313" key="13">
    <source>
        <dbReference type="Proteomes" id="UP000051927"/>
    </source>
</evidence>
<dbReference type="Pfam" id="PF00270">
    <property type="entry name" value="DEAD"/>
    <property type="match status" value="1"/>
</dbReference>
<evidence type="ECO:0000256" key="7">
    <source>
        <dbReference type="ARBA" id="ARBA00023125"/>
    </source>
</evidence>
<sequence length="1156" mass="127263">MRQGVLVFINRVASRLLSAPELTAFSRQLSSGSDVTLAVAQGARPLVLASIWAQCPRPTMLVVAGEEAADRTARALAAWLGNDVVSRYPDRRDYPWSDATPDDACIGMRCNAVARLAAGEKCIVVASAHALLRRVPPVGSGYFVPSTFSVGDEVLFEEVPALLVGMGYVDTGEVDVPGSFHVHGDTVDVFPAQSTCAVRLEFFGDEIDRIRRMVAATGQTIGELESVTVVPCRELAFTTETIRNAERALYNRAQENSAVAADLELIQRGASAPALERYLPILYGKTASPLEHISPETLVVLAEPRSLFDDCQHAMDDIEAAAQTAKVKTEGLYTMPRELDFGSQQRISFASLLRVGGQVTAELAVHQPSIAGSDTKLIGRVRQLVNDNDVVVFAVPDRAAREHLMGHFSDENIPFEVSLGTSEENIPNWDISDTSYKPLKRGRVTFTDAPVPAGIVIPSAHLAVLSVSDLTIRSARKKHRSKRIDPTSVTFPFKPGDYVVHAKHGIAYFKEIVREEAAGRMRDYFLLEYAHGDKLYVPFEQVDRLTRYVGPDGAAPRLTRLSTADWSRATAKARKSAKKLAFDLVDLYTRRASVPGYAFSFDTPEQEEMESAFPYQMTPDQESALADIKLDMEARKPMDRLLCGDVGFGKTEVALRAAFKACQDGRQVMILCPTTILAQQHFETFFSRFAPFGLQVAVLSRFVTPALQRKALEGFADGSVNVLVGTHRLLSADVNPHDLGLVIVDEEQRFGVQHKEQLKNMREQVDVLTLSATPIPRTMQMAMSGVRDMSLIMTPPPGRKPVKVTVGEYDPDLVSAAIRAELARKGQVYYVSNRVTTIDDAVSRVNEAAPEARVGVAHGQMSAREVEDVMLRFQEHEIDVLVATTIIESGIDNPHTNTLIIEDSERLGLAQLYQLKGRVGRGRQQAYAYFMFPAEMPLTEEATARLTAINEYQDLGSGMKIAMRDLEIRGAGSLMGAEQHGNLSGVGFDLFTQMLGEAVAEARGETPDVEQSEVTLNLPTDFFLDEEYLPEVDRRVLVYRRLAAAQDLADVDEIQQETEERFGALPLAGKNLFDRARVRIRAERLGLSSISLTGGRLVYQGVKIPREQALTFKARGAIYYPKSEKLGYPFRHKDEQLMPAALGVLEELGGDDEAEA</sequence>
<dbReference type="Gene3D" id="2.40.10.170">
    <property type="match status" value="1"/>
</dbReference>
<evidence type="ECO:0000256" key="1">
    <source>
        <dbReference type="ARBA" id="ARBA00022490"/>
    </source>
</evidence>
<evidence type="ECO:0000256" key="3">
    <source>
        <dbReference type="ARBA" id="ARBA00022763"/>
    </source>
</evidence>
<dbReference type="HAMAP" id="MF_00969">
    <property type="entry name" value="TRCF"/>
    <property type="match status" value="1"/>
</dbReference>
<evidence type="ECO:0000256" key="5">
    <source>
        <dbReference type="ARBA" id="ARBA00022806"/>
    </source>
</evidence>
<dbReference type="Pfam" id="PF03461">
    <property type="entry name" value="TRCF"/>
    <property type="match status" value="1"/>
</dbReference>
<proteinExistence type="inferred from homology"/>
<dbReference type="Pfam" id="PF02559">
    <property type="entry name" value="CarD_TRCF_RID"/>
    <property type="match status" value="1"/>
</dbReference>
<comment type="function">
    <text evidence="9">Couples transcription and DNA repair by recognizing RNA polymerase (RNAP) stalled at DNA lesions. Mediates ATP-dependent release of RNAP and its truncated transcript from the DNA, and recruitment of nucleotide excision repair machinery to the damaged site.</text>
</comment>
<dbReference type="PANTHER" id="PTHR47964">
    <property type="entry name" value="ATP-DEPENDENT DNA HELICASE HOMOLOG RECG, CHLOROPLASTIC"/>
    <property type="match status" value="1"/>
</dbReference>
<dbReference type="InterPro" id="IPR047112">
    <property type="entry name" value="RecG/Mfd"/>
</dbReference>
<dbReference type="SUPFAM" id="SSF143517">
    <property type="entry name" value="TRCF domain-like"/>
    <property type="match status" value="1"/>
</dbReference>
<dbReference type="Pfam" id="PF17757">
    <property type="entry name" value="UvrB_inter"/>
    <property type="match status" value="1"/>
</dbReference>
<keyword evidence="6 9" id="KW-0067">ATP-binding</keyword>
<dbReference type="InterPro" id="IPR001650">
    <property type="entry name" value="Helicase_C-like"/>
</dbReference>
<dbReference type="PROSITE" id="PS51192">
    <property type="entry name" value="HELICASE_ATP_BIND_1"/>
    <property type="match status" value="1"/>
</dbReference>
<accession>A0ABR5Q137</accession>
<reference evidence="12 13" key="1">
    <citation type="journal article" date="2015" name="Genome Announc.">
        <title>Expanding the biotechnology potential of lactobacilli through comparative genomics of 213 strains and associated genera.</title>
        <authorList>
            <person name="Sun Z."/>
            <person name="Harris H.M."/>
            <person name="McCann A."/>
            <person name="Guo C."/>
            <person name="Argimon S."/>
            <person name="Zhang W."/>
            <person name="Yang X."/>
            <person name="Jeffery I.B."/>
            <person name="Cooney J.C."/>
            <person name="Kagawa T.F."/>
            <person name="Liu W."/>
            <person name="Song Y."/>
            <person name="Salvetti E."/>
            <person name="Wrobel A."/>
            <person name="Rasinkangas P."/>
            <person name="Parkhill J."/>
            <person name="Rea M.C."/>
            <person name="O'Sullivan O."/>
            <person name="Ritari J."/>
            <person name="Douillard F.P."/>
            <person name="Paul Ross R."/>
            <person name="Yang R."/>
            <person name="Briner A.E."/>
            <person name="Felis G.E."/>
            <person name="de Vos W.M."/>
            <person name="Barrangou R."/>
            <person name="Klaenhammer T.R."/>
            <person name="Caufield P.W."/>
            <person name="Cui Y."/>
            <person name="Zhang H."/>
            <person name="O'Toole P.W."/>
        </authorList>
    </citation>
    <scope>NUCLEOTIDE SEQUENCE [LARGE SCALE GENOMIC DNA]</scope>
    <source>
        <strain evidence="12 13">DSM 7090</strain>
    </source>
</reference>
<organism evidence="12 13">
    <name type="scientific">Lancefieldella rimae</name>
    <dbReference type="NCBI Taxonomy" id="1383"/>
    <lineage>
        <taxon>Bacteria</taxon>
        <taxon>Bacillati</taxon>
        <taxon>Actinomycetota</taxon>
        <taxon>Coriobacteriia</taxon>
        <taxon>Coriobacteriales</taxon>
        <taxon>Atopobiaceae</taxon>
        <taxon>Lancefieldella</taxon>
    </lineage>
</organism>
<evidence type="ECO:0000256" key="8">
    <source>
        <dbReference type="ARBA" id="ARBA00023204"/>
    </source>
</evidence>
<dbReference type="EC" id="3.6.4.-" evidence="9"/>
<comment type="similarity">
    <text evidence="9">In the N-terminal section; belongs to the UvrB family.</text>
</comment>
<dbReference type="InterPro" id="IPR036101">
    <property type="entry name" value="CarD-like/TRCF_RID_sf"/>
</dbReference>
<comment type="similarity">
    <text evidence="9">In the C-terminal section; belongs to the helicase family. RecG subfamily.</text>
</comment>
<dbReference type="InterPro" id="IPR041471">
    <property type="entry name" value="UvrB_inter"/>
</dbReference>
<dbReference type="InterPro" id="IPR011545">
    <property type="entry name" value="DEAD/DEAH_box_helicase_dom"/>
</dbReference>
<evidence type="ECO:0000256" key="9">
    <source>
        <dbReference type="HAMAP-Rule" id="MF_00969"/>
    </source>
</evidence>
<evidence type="ECO:0000259" key="11">
    <source>
        <dbReference type="PROSITE" id="PS51194"/>
    </source>
</evidence>
<keyword evidence="7 9" id="KW-0238">DNA-binding</keyword>
<evidence type="ECO:0000256" key="2">
    <source>
        <dbReference type="ARBA" id="ARBA00022741"/>
    </source>
</evidence>
<dbReference type="InterPro" id="IPR014001">
    <property type="entry name" value="Helicase_ATP-bd"/>
</dbReference>
<keyword evidence="13" id="KW-1185">Reference proteome</keyword>
<dbReference type="CDD" id="cd17991">
    <property type="entry name" value="DEXHc_TRCF"/>
    <property type="match status" value="1"/>
</dbReference>
<dbReference type="Gene3D" id="3.30.2060.10">
    <property type="entry name" value="Penicillin-binding protein 1b domain"/>
    <property type="match status" value="1"/>
</dbReference>
<dbReference type="InterPro" id="IPR003711">
    <property type="entry name" value="CarD-like/TRCF_RID"/>
</dbReference>
<keyword evidence="2 9" id="KW-0547">Nucleotide-binding</keyword>
<keyword evidence="4 9" id="KW-0378">Hydrolase</keyword>
<dbReference type="NCBIfam" id="TIGR00580">
    <property type="entry name" value="mfd"/>
    <property type="match status" value="1"/>
</dbReference>
<evidence type="ECO:0000313" key="12">
    <source>
        <dbReference type="EMBL" id="KRO02421.1"/>
    </source>
</evidence>
<dbReference type="InterPro" id="IPR027417">
    <property type="entry name" value="P-loop_NTPase"/>
</dbReference>
<keyword evidence="1 9" id="KW-0963">Cytoplasm</keyword>
<comment type="subcellular location">
    <subcellularLocation>
        <location evidence="9">Cytoplasm</location>
    </subcellularLocation>
</comment>
<evidence type="ECO:0000256" key="6">
    <source>
        <dbReference type="ARBA" id="ARBA00022840"/>
    </source>
</evidence>
<dbReference type="Pfam" id="PF00271">
    <property type="entry name" value="Helicase_C"/>
    <property type="match status" value="1"/>
</dbReference>
<dbReference type="PROSITE" id="PS51194">
    <property type="entry name" value="HELICASE_CTER"/>
    <property type="match status" value="1"/>
</dbReference>
<dbReference type="InterPro" id="IPR004576">
    <property type="entry name" value="Mfd"/>
</dbReference>
<dbReference type="EMBL" id="JQCP01000002">
    <property type="protein sequence ID" value="KRO02421.1"/>
    <property type="molecule type" value="Genomic_DNA"/>
</dbReference>
<feature type="domain" description="Helicase ATP-binding" evidence="10">
    <location>
        <begin position="631"/>
        <end position="792"/>
    </location>
</feature>
<evidence type="ECO:0000259" key="10">
    <source>
        <dbReference type="PROSITE" id="PS51192"/>
    </source>
</evidence>